<comment type="caution">
    <text evidence="1">The sequence shown here is derived from an EMBL/GenBank/DDBJ whole genome shotgun (WGS) entry which is preliminary data.</text>
</comment>
<reference evidence="1 2" key="1">
    <citation type="submission" date="2024-09" db="EMBL/GenBank/DDBJ databases">
        <authorList>
            <person name="Sun Q."/>
            <person name="Mori K."/>
        </authorList>
    </citation>
    <scope>NUCLEOTIDE SEQUENCE [LARGE SCALE GENOMIC DNA]</scope>
    <source>
        <strain evidence="1 2">JCM 4557</strain>
    </source>
</reference>
<organism evidence="1 2">
    <name type="scientific">Streptomyces noboritoensis</name>
    <dbReference type="NCBI Taxonomy" id="67337"/>
    <lineage>
        <taxon>Bacteria</taxon>
        <taxon>Bacillati</taxon>
        <taxon>Actinomycetota</taxon>
        <taxon>Actinomycetes</taxon>
        <taxon>Kitasatosporales</taxon>
        <taxon>Streptomycetaceae</taxon>
        <taxon>Streptomyces</taxon>
    </lineage>
</organism>
<protein>
    <submittedName>
        <fullName evidence="1">Haze protective factor 1</fullName>
    </submittedName>
</protein>
<gene>
    <name evidence="1" type="ORF">ACFH04_07315</name>
</gene>
<name>A0ABV6TCL6_9ACTN</name>
<dbReference type="Proteomes" id="UP001589887">
    <property type="component" value="Unassembled WGS sequence"/>
</dbReference>
<evidence type="ECO:0000313" key="2">
    <source>
        <dbReference type="Proteomes" id="UP001589887"/>
    </source>
</evidence>
<dbReference type="EMBL" id="JBHMQV010000007">
    <property type="protein sequence ID" value="MFC0843543.1"/>
    <property type="molecule type" value="Genomic_DNA"/>
</dbReference>
<proteinExistence type="predicted"/>
<accession>A0ABV6TCL6</accession>
<evidence type="ECO:0000313" key="1">
    <source>
        <dbReference type="EMBL" id="MFC0843543.1"/>
    </source>
</evidence>
<keyword evidence="2" id="KW-1185">Reference proteome</keyword>
<sequence>MAEDAVTEVAGTVPVERSVFGLDEMRRPGEPERPFWTELPMGGDPVVVGVSTGRMLSNAPSHEALVELKVRDQPPPRPGPEFVPPREWAYTSGSGQVILCSLDGPELRIDLAADTAYVLRVWRKGGDSAAERFEELAGSVYPVTGLEEYRFLFTPVPGA</sequence>
<dbReference type="RefSeq" id="WP_394317297.1">
    <property type="nucleotide sequence ID" value="NZ_JBHMQV010000007.1"/>
</dbReference>